<dbReference type="PANTHER" id="PTHR12062:SF0">
    <property type="entry name" value="ALPHA-1,3-MANNOSYL-GLYCOPROTEIN 4-BETA-N-ACETYLGLUCOSAMINYLTRANSFERASE B"/>
    <property type="match status" value="1"/>
</dbReference>
<gene>
    <name evidence="6" type="ORF">MCOR_13565</name>
</gene>
<dbReference type="Proteomes" id="UP000507470">
    <property type="component" value="Unassembled WGS sequence"/>
</dbReference>
<accession>A0A6J8B231</accession>
<comment type="pathway">
    <text evidence="1">Protein modification; protein glycosylation.</text>
</comment>
<dbReference type="GO" id="GO:0047253">
    <property type="term" value="F:alpha-1,6-mannosylglycoprotein 4-beta-N-acetylglucosaminyltransferase activity"/>
    <property type="evidence" value="ECO:0007669"/>
    <property type="project" value="UniProtKB-EC"/>
</dbReference>
<dbReference type="EMBL" id="CACVKT020002281">
    <property type="protein sequence ID" value="CAC5377226.1"/>
    <property type="molecule type" value="Genomic_DNA"/>
</dbReference>
<dbReference type="EC" id="2.4.1.145" evidence="6"/>
<feature type="domain" description="MGAT4 conserved region" evidence="4">
    <location>
        <begin position="114"/>
        <end position="359"/>
    </location>
</feature>
<name>A0A6J8B231_MYTCO</name>
<evidence type="ECO:0000256" key="2">
    <source>
        <dbReference type="ARBA" id="ARBA00022676"/>
    </source>
</evidence>
<feature type="domain" description="MGAT4 A/B/C C-terminal" evidence="5">
    <location>
        <begin position="377"/>
        <end position="503"/>
    </location>
</feature>
<dbReference type="AlphaFoldDB" id="A0A6J8B231"/>
<dbReference type="OrthoDB" id="2016523at2759"/>
<dbReference type="InterPro" id="IPR006759">
    <property type="entry name" value="Glyco_transf_54"/>
</dbReference>
<evidence type="ECO:0000256" key="1">
    <source>
        <dbReference type="ARBA" id="ARBA00004922"/>
    </source>
</evidence>
<keyword evidence="2 6" id="KW-0328">Glycosyltransferase</keyword>
<sequence>MRILPRGRRKETVILFLSTCSVLGFVKLNSVIDAYPRRSINLEGASKAILLNKNYTPIMIQNSTKRIKTSVNNVTFESTSSKSLLQLVTKSAHSETLKSSIQSPGSTEFTLNFSVSAALQYGHFRPQKGFLTIGIPSIKRERFNYIYKTIDSLLANSSPEDKETVTIVIMFNDDDADWNNERALNVSETYDEYIQSGHIQVITLPPQLYPDFNLIPRTYNDSVERLTWRSKQNIHYAFLFRYCHNISDFYMHLEDDVVAAKNYIQDIRKYKRIFMNNWFLIRFSNMGFIGVFFKSSNLLTISDFFLLFYAVQPCDFLMNIIAKIKLQEKEIRFRPSLFQHHGIISSLKNKKQLIVDRYFKGTKIVRRKKYYNLNPPAEVDTTMVVYEEYTADKAYFINEKYFWAISPQKGQTYTVVLKEQQTLKALVIVGAFPTKKTDYIENGEVQISSSQHCSDWIKLGELTKGSFDTSKVKNPDIAILLRNITCIQIEVTKSQSNWAIISELVLKLNEEKT</sequence>
<dbReference type="PANTHER" id="PTHR12062">
    <property type="entry name" value="N-ACETYLGLUCOSAMINYLTRANSFERASE VI"/>
    <property type="match status" value="1"/>
</dbReference>
<dbReference type="Gene3D" id="2.60.120.260">
    <property type="entry name" value="Galactose-binding domain-like"/>
    <property type="match status" value="1"/>
</dbReference>
<dbReference type="InterPro" id="IPR057279">
    <property type="entry name" value="MGAT4"/>
</dbReference>
<dbReference type="InterPro" id="IPR056576">
    <property type="entry name" value="MGAT4_A/B/C_C"/>
</dbReference>
<keyword evidence="7" id="KW-1185">Reference proteome</keyword>
<dbReference type="GO" id="GO:0006487">
    <property type="term" value="P:protein N-linked glycosylation"/>
    <property type="evidence" value="ECO:0007669"/>
    <property type="project" value="TreeGrafter"/>
</dbReference>
<dbReference type="EC" id="2.4.1.201" evidence="6"/>
<dbReference type="GO" id="GO:0008454">
    <property type="term" value="F:alpha-1,3-mannosylglycoprotein 4-beta-N-acetylglucosaminyltransferase activity"/>
    <property type="evidence" value="ECO:0007669"/>
    <property type="project" value="UniProtKB-EC"/>
</dbReference>
<protein>
    <submittedName>
        <fullName evidence="6">MGAT4C</fullName>
        <ecNumber evidence="6">2.4.1.145</ecNumber>
        <ecNumber evidence="6">2.4.1.201</ecNumber>
    </submittedName>
</protein>
<evidence type="ECO:0000313" key="7">
    <source>
        <dbReference type="Proteomes" id="UP000507470"/>
    </source>
</evidence>
<evidence type="ECO:0000259" key="5">
    <source>
        <dbReference type="Pfam" id="PF23524"/>
    </source>
</evidence>
<keyword evidence="3 6" id="KW-0808">Transferase</keyword>
<evidence type="ECO:0000259" key="4">
    <source>
        <dbReference type="Pfam" id="PF04666"/>
    </source>
</evidence>
<evidence type="ECO:0000313" key="6">
    <source>
        <dbReference type="EMBL" id="CAC5377226.1"/>
    </source>
</evidence>
<dbReference type="Pfam" id="PF23524">
    <property type="entry name" value="MGAT4A_C"/>
    <property type="match status" value="1"/>
</dbReference>
<dbReference type="Pfam" id="PF04666">
    <property type="entry name" value="MGAT4_cons"/>
    <property type="match status" value="1"/>
</dbReference>
<organism evidence="6 7">
    <name type="scientific">Mytilus coruscus</name>
    <name type="common">Sea mussel</name>
    <dbReference type="NCBI Taxonomy" id="42192"/>
    <lineage>
        <taxon>Eukaryota</taxon>
        <taxon>Metazoa</taxon>
        <taxon>Spiralia</taxon>
        <taxon>Lophotrochozoa</taxon>
        <taxon>Mollusca</taxon>
        <taxon>Bivalvia</taxon>
        <taxon>Autobranchia</taxon>
        <taxon>Pteriomorphia</taxon>
        <taxon>Mytilida</taxon>
        <taxon>Mytiloidea</taxon>
        <taxon>Mytilidae</taxon>
        <taxon>Mytilinae</taxon>
        <taxon>Mytilus</taxon>
    </lineage>
</organism>
<reference evidence="6 7" key="1">
    <citation type="submission" date="2020-06" db="EMBL/GenBank/DDBJ databases">
        <authorList>
            <person name="Li R."/>
            <person name="Bekaert M."/>
        </authorList>
    </citation>
    <scope>NUCLEOTIDE SEQUENCE [LARGE SCALE GENOMIC DNA]</scope>
    <source>
        <strain evidence="7">wild</strain>
    </source>
</reference>
<evidence type="ECO:0000256" key="3">
    <source>
        <dbReference type="ARBA" id="ARBA00022679"/>
    </source>
</evidence>
<proteinExistence type="predicted"/>